<keyword evidence="2" id="KW-1185">Reference proteome</keyword>
<reference evidence="1" key="1">
    <citation type="submission" date="2023-03" db="EMBL/GenBank/DDBJ databases">
        <authorList>
            <person name="Cremers G."/>
            <person name="Picone N."/>
        </authorList>
    </citation>
    <scope>NUCLEOTIDE SEQUENCE</scope>
    <source>
        <strain evidence="1">Sample_alias</strain>
    </source>
</reference>
<dbReference type="EMBL" id="OX458932">
    <property type="protein sequence ID" value="CAI9086295.1"/>
    <property type="molecule type" value="Genomic_DNA"/>
</dbReference>
<sequence length="587" mass="66051">MQLFSRLTFVHFLLVFFAFCSTEHVSSLFAYNISLFLSTSIQPNSTLSSNQSTSLATTKAEDQPLFLQEEGLTSHGKKHWYDYLIEADPGACKIQIAADYEQNVPQRIAVLPFLEKGSGKFSINGVKIDNRDKDNLESWRWTIAQRVRRVFFGFLASREFEVVPLSIIDQVLQAKNIRTEVSLQSIKPEVLGKWLGADALVYGEVFPYQRFYMIMGSGIRVLLSIKIISSRTGKVLFSGSVNRNLLDINPRFDPVDIGISSVLTLTNLRDINLKRAEDEACRELVLRIPLSPRKAYPVFGNTTQFAPKALLSKETDASTEVNLSTSLSERDFIKPPKAWEANGKKLEPQRFFLEEKQFVAHSKKKTMDYVIEMDPSRFQRIASPFLAIEQPKTFALLPFIEEATKGKFILNGIPLSFRSKEKRDQLRWTIANRLRRGVACYLAQRDLAIQSLELTDSILKAHGWKKLSDMLATDPITVGDWLGVDCVIYGKVTSMMSIYSLMYAACTVGISVKFVSTKSSKTLVEVSGSRTESSFAPAFDPLDIAISSLTTALLIRDVTFRRAEDEVCREIAARIPSSMSQSTVETN</sequence>
<evidence type="ECO:0000313" key="1">
    <source>
        <dbReference type="EMBL" id="CAI9086295.1"/>
    </source>
</evidence>
<dbReference type="Proteomes" id="UP001161497">
    <property type="component" value="Chromosome"/>
</dbReference>
<protein>
    <submittedName>
        <fullName evidence="1">Uncharacterized protein</fullName>
    </submittedName>
</protein>
<dbReference type="Gene3D" id="3.40.50.10610">
    <property type="entry name" value="ABC-type transport auxiliary lipoprotein component"/>
    <property type="match status" value="2"/>
</dbReference>
<dbReference type="InterPro" id="IPR008517">
    <property type="entry name" value="GNA1162-like"/>
</dbReference>
<gene>
    <name evidence="1" type="ORF">MFUM_1974</name>
</gene>
<name>A0ABM9IF01_9BACT</name>
<organism evidence="1 2">
    <name type="scientific">Candidatus Methylacidiphilum fumarolicum</name>
    <dbReference type="NCBI Taxonomy" id="591154"/>
    <lineage>
        <taxon>Bacteria</taxon>
        <taxon>Pseudomonadati</taxon>
        <taxon>Verrucomicrobiota</taxon>
        <taxon>Methylacidiphilae</taxon>
        <taxon>Methylacidiphilales</taxon>
        <taxon>Methylacidiphilaceae</taxon>
        <taxon>Methylacidiphilum (ex Ratnadevi et al. 2023)</taxon>
    </lineage>
</organism>
<dbReference type="Pfam" id="PF05643">
    <property type="entry name" value="GNA1162-like"/>
    <property type="match status" value="1"/>
</dbReference>
<proteinExistence type="predicted"/>
<accession>A0ABM9IF01</accession>
<evidence type="ECO:0000313" key="2">
    <source>
        <dbReference type="Proteomes" id="UP001161497"/>
    </source>
</evidence>